<dbReference type="PANTHER" id="PTHR47800">
    <property type="entry name" value="C2 DOMAIN-CONTAINING PROTEIN"/>
    <property type="match status" value="1"/>
</dbReference>
<accession>A0AAW2Z2C0</accession>
<dbReference type="InterPro" id="IPR035892">
    <property type="entry name" value="C2_domain_sf"/>
</dbReference>
<organism evidence="2 3">
    <name type="scientific">Acrasis kona</name>
    <dbReference type="NCBI Taxonomy" id="1008807"/>
    <lineage>
        <taxon>Eukaryota</taxon>
        <taxon>Discoba</taxon>
        <taxon>Heterolobosea</taxon>
        <taxon>Tetramitia</taxon>
        <taxon>Eutetramitia</taxon>
        <taxon>Acrasidae</taxon>
        <taxon>Acrasis</taxon>
    </lineage>
</organism>
<proteinExistence type="predicted"/>
<dbReference type="InterPro" id="IPR000008">
    <property type="entry name" value="C2_dom"/>
</dbReference>
<protein>
    <recommendedName>
        <fullName evidence="1">C2 domain-containing protein</fullName>
    </recommendedName>
</protein>
<comment type="caution">
    <text evidence="2">The sequence shown here is derived from an EMBL/GenBank/DDBJ whole genome shotgun (WGS) entry which is preliminary data.</text>
</comment>
<dbReference type="GO" id="GO:0010628">
    <property type="term" value="P:positive regulation of gene expression"/>
    <property type="evidence" value="ECO:0007669"/>
    <property type="project" value="TreeGrafter"/>
</dbReference>
<evidence type="ECO:0000313" key="2">
    <source>
        <dbReference type="EMBL" id="KAL0483590.1"/>
    </source>
</evidence>
<dbReference type="SMART" id="SM00239">
    <property type="entry name" value="C2"/>
    <property type="match status" value="1"/>
</dbReference>
<keyword evidence="3" id="KW-1185">Reference proteome</keyword>
<reference evidence="2 3" key="1">
    <citation type="submission" date="2024-03" db="EMBL/GenBank/DDBJ databases">
        <title>The Acrasis kona genome and developmental transcriptomes reveal deep origins of eukaryotic multicellular pathways.</title>
        <authorList>
            <person name="Sheikh S."/>
            <person name="Fu C.-J."/>
            <person name="Brown M.W."/>
            <person name="Baldauf S.L."/>
        </authorList>
    </citation>
    <scope>NUCLEOTIDE SEQUENCE [LARGE SCALE GENOMIC DNA]</scope>
    <source>
        <strain evidence="2 3">ATCC MYA-3509</strain>
    </source>
</reference>
<dbReference type="PROSITE" id="PS50004">
    <property type="entry name" value="C2"/>
    <property type="match status" value="1"/>
</dbReference>
<dbReference type="Pfam" id="PF00168">
    <property type="entry name" value="C2"/>
    <property type="match status" value="1"/>
</dbReference>
<gene>
    <name evidence="2" type="ORF">AKO1_011472</name>
</gene>
<dbReference type="EMBL" id="JAOPGA020000972">
    <property type="protein sequence ID" value="KAL0483590.1"/>
    <property type="molecule type" value="Genomic_DNA"/>
</dbReference>
<name>A0AAW2Z2C0_9EUKA</name>
<evidence type="ECO:0000259" key="1">
    <source>
        <dbReference type="PROSITE" id="PS50004"/>
    </source>
</evidence>
<dbReference type="AlphaFoldDB" id="A0AAW2Z2C0"/>
<feature type="domain" description="C2" evidence="1">
    <location>
        <begin position="6"/>
        <end position="122"/>
    </location>
</feature>
<dbReference type="PANTHER" id="PTHR47800:SF5">
    <property type="entry name" value="FER-1-LIKE PROTEIN 6"/>
    <property type="match status" value="1"/>
</dbReference>
<dbReference type="CDD" id="cd00030">
    <property type="entry name" value="C2"/>
    <property type="match status" value="1"/>
</dbReference>
<evidence type="ECO:0000313" key="3">
    <source>
        <dbReference type="Proteomes" id="UP001431209"/>
    </source>
</evidence>
<dbReference type="Gene3D" id="2.60.40.150">
    <property type="entry name" value="C2 domain"/>
    <property type="match status" value="1"/>
</dbReference>
<dbReference type="Proteomes" id="UP001431209">
    <property type="component" value="Unassembled WGS sequence"/>
</dbReference>
<sequence length="387" mass="44081">MATNMSMKSILKGFKGDDSYNKNKLLVKLIRGENLVSSDRSATADPYVEFTLGGVTKTSKKREKAINPVWDEDIPAFTSFMENDNLSINVYDNNTIGESKPIGRASVPLRMLPKGYTITKRLKLQNISKNSYIVLELQATNFGNNARLFQVNQFLKSYVSAFHGEADPLRNAIILRQTGQVYSDLEQCIRDVKMLETTNNADGKVFNVDPLIIVFPGEYLIRRCIEIDVDNLVIYGISSREEEIVFRPLGNSKAPLLRFLQPGDKFYREKVIMDYFKEMGIKYKEGTKEYENAVFNIKENANIKLFDKSSAGGAFEKTFHIHNIKFDEQAFAIQVLRNCVLMCNGVEFTKNKEQSKGGQLVQNVNFEFDELDQVEDDDDDIREIVSD</sequence>
<dbReference type="SUPFAM" id="SSF49562">
    <property type="entry name" value="C2 domain (Calcium/lipid-binding domain, CaLB)"/>
    <property type="match status" value="1"/>
</dbReference>